<dbReference type="EMBL" id="KN847475">
    <property type="protein sequence ID" value="KIX09139.1"/>
    <property type="molecule type" value="Genomic_DNA"/>
</dbReference>
<reference evidence="2 3" key="1">
    <citation type="submission" date="2015-01" db="EMBL/GenBank/DDBJ databases">
        <title>The Genome Sequence of Rhinocladiella mackenzie CBS 650.93.</title>
        <authorList>
            <consortium name="The Broad Institute Genomics Platform"/>
            <person name="Cuomo C."/>
            <person name="de Hoog S."/>
            <person name="Gorbushina A."/>
            <person name="Stielow B."/>
            <person name="Teixiera M."/>
            <person name="Abouelleil A."/>
            <person name="Chapman S.B."/>
            <person name="Priest M."/>
            <person name="Young S.K."/>
            <person name="Wortman J."/>
            <person name="Nusbaum C."/>
            <person name="Birren B."/>
        </authorList>
    </citation>
    <scope>NUCLEOTIDE SEQUENCE [LARGE SCALE GENOMIC DNA]</scope>
    <source>
        <strain evidence="2 3">CBS 650.93</strain>
    </source>
</reference>
<dbReference type="GeneID" id="25288288"/>
<evidence type="ECO:0000313" key="2">
    <source>
        <dbReference type="EMBL" id="KIX09139.1"/>
    </source>
</evidence>
<evidence type="ECO:0000313" key="3">
    <source>
        <dbReference type="Proteomes" id="UP000053617"/>
    </source>
</evidence>
<dbReference type="RefSeq" id="XP_013276275.1">
    <property type="nucleotide sequence ID" value="XM_013420821.1"/>
</dbReference>
<dbReference type="VEuPathDB" id="FungiDB:Z518_00217"/>
<organism evidence="2 3">
    <name type="scientific">Rhinocladiella mackenziei CBS 650.93</name>
    <dbReference type="NCBI Taxonomy" id="1442369"/>
    <lineage>
        <taxon>Eukaryota</taxon>
        <taxon>Fungi</taxon>
        <taxon>Dikarya</taxon>
        <taxon>Ascomycota</taxon>
        <taxon>Pezizomycotina</taxon>
        <taxon>Eurotiomycetes</taxon>
        <taxon>Chaetothyriomycetidae</taxon>
        <taxon>Chaetothyriales</taxon>
        <taxon>Herpotrichiellaceae</taxon>
        <taxon>Rhinocladiella</taxon>
    </lineage>
</organism>
<gene>
    <name evidence="2" type="ORF">Z518_00217</name>
</gene>
<accession>A0A0D2ISZ9</accession>
<dbReference type="OrthoDB" id="5135333at2759"/>
<dbReference type="PANTHER" id="PTHR33112">
    <property type="entry name" value="DOMAIN PROTEIN, PUTATIVE-RELATED"/>
    <property type="match status" value="1"/>
</dbReference>
<dbReference type="Pfam" id="PF06985">
    <property type="entry name" value="HET"/>
    <property type="match status" value="1"/>
</dbReference>
<keyword evidence="3" id="KW-1185">Reference proteome</keyword>
<dbReference type="Proteomes" id="UP000053617">
    <property type="component" value="Unassembled WGS sequence"/>
</dbReference>
<dbReference type="HOGENOM" id="CLU_379038_0_0_1"/>
<dbReference type="STRING" id="1442369.A0A0D2ISZ9"/>
<proteinExistence type="predicted"/>
<dbReference type="AlphaFoldDB" id="A0A0D2ISZ9"/>
<feature type="domain" description="Heterokaryon incompatibility" evidence="1">
    <location>
        <begin position="236"/>
        <end position="382"/>
    </location>
</feature>
<dbReference type="InterPro" id="IPR010730">
    <property type="entry name" value="HET"/>
</dbReference>
<sequence>MTSASTTTNLFQRVHTSHRDNVCDLCRCLPFFDPKARGPSWELDGMSLRERRKSPCIFCRFLAHTIDCYSDFFESSFPYLKEETGNLLVQVAVGDSREKQAWYDAAALSLHVPSHLFADPEPTSPSTYWLTYMPDAPIRDWRTRYSYVVITQSKSPDHETSKEGKALVIPPRRRKPKEITGKISYSLIQTWLDICQRRHGNSCREEEGFKRNFLSIRLIDVKRRRVISVRNPVPRYFALSYVFGKTVPRVPYQKLTVSSEDPWPLPPKLPKTVEDAITFTERMGRDFLWVDAYCINQLNKSELQFQMLLMDIIYQCAEMTILANDGLSEDAGLPGISRRIECTAQPTLETAGGGRLTATFVESVWDTQGRAPWDSRAWTLQEGLLSKRCLIFDRYHIRMKCQKEIFHDLMPTDCALRGASLTEARNYFWNNGWTIRLDADEFSFKYWDAFITNYTQRQLTLQEDALNACQGILSYIEQRTGTGFLWAIPSVSMIEALSWKSAQDYAIIRRTDFPSWSWLGWQGGIEYWYWLAGLEDALKDTADVSTANDPSVRAEPHDRQAYQRNPQACVMRRNAAVDPEGRILRIASEVARFQLKMVRAEGEEYTPPGAPRPIIACGDHWTICHAHGDPVNSLAEVDSTDFAESDYLFHTHPDVSKALHKQTPSAEFVLLKYWPVVRENHHEKKRWFYDRVAAILVIRHPDGTAWRASIVMLHLRDWVAAKPKPIVVVLK</sequence>
<dbReference type="PANTHER" id="PTHR33112:SF12">
    <property type="entry name" value="HETEROKARYON INCOMPATIBILITY DOMAIN-CONTAINING PROTEIN"/>
    <property type="match status" value="1"/>
</dbReference>
<protein>
    <recommendedName>
        <fullName evidence="1">Heterokaryon incompatibility domain-containing protein</fullName>
    </recommendedName>
</protein>
<name>A0A0D2ISZ9_9EURO</name>
<evidence type="ECO:0000259" key="1">
    <source>
        <dbReference type="Pfam" id="PF06985"/>
    </source>
</evidence>